<evidence type="ECO:0000313" key="3">
    <source>
        <dbReference type="Proteomes" id="UP000226357"/>
    </source>
</evidence>
<dbReference type="Gene3D" id="3.40.800.10">
    <property type="entry name" value="Ureohydrolase domain"/>
    <property type="match status" value="1"/>
</dbReference>
<dbReference type="GO" id="GO:0008783">
    <property type="term" value="F:agmatinase activity"/>
    <property type="evidence" value="ECO:0007669"/>
    <property type="project" value="TreeGrafter"/>
</dbReference>
<comment type="similarity">
    <text evidence="1">Belongs to the arginase family.</text>
</comment>
<name>A0AA44QDZ9_BACCE</name>
<reference evidence="2 3" key="1">
    <citation type="submission" date="2017-09" db="EMBL/GenBank/DDBJ databases">
        <title>Large-scale bioinformatics analysis of Bacillus genomes uncovers conserved roles of natural products in bacterial physiology.</title>
        <authorList>
            <consortium name="Agbiome Team Llc"/>
            <person name="Bleich R.M."/>
            <person name="Grubbs K.J."/>
            <person name="Santa Maria K.C."/>
            <person name="Allen S.E."/>
            <person name="Farag S."/>
            <person name="Shank E.A."/>
            <person name="Bowers A."/>
        </authorList>
    </citation>
    <scope>NUCLEOTIDE SEQUENCE [LARGE SCALE GENOMIC DNA]</scope>
    <source>
        <strain evidence="2 3">AFS067272</strain>
    </source>
</reference>
<dbReference type="RefSeq" id="WP_000054622.1">
    <property type="nucleotide sequence ID" value="NZ_NTUG01000009.1"/>
</dbReference>
<dbReference type="Proteomes" id="UP000226357">
    <property type="component" value="Unassembled WGS sequence"/>
</dbReference>
<dbReference type="Pfam" id="PF00491">
    <property type="entry name" value="Arginase"/>
    <property type="match status" value="1"/>
</dbReference>
<dbReference type="InterPro" id="IPR023696">
    <property type="entry name" value="Ureohydrolase_dom_sf"/>
</dbReference>
<sequence>MSLLHKGITFLHFDETYELQNKLCSYPHENIDFRHLEHSNLYCEKKTLHHIKEQLRNRKQTGVTFIGSGNYHYVSYLLLQEVAEPFTLILFDHHSDMDLSPSRRTTMISCGSWVSFALRNNPLLQKAIIIGPSFFQIQSSVSSKVEVFPIESTHTVSVNTILSHIETSTVYMSIDKDVLEPRDAITNWDQGHMNLSTLLQYVHSIKNKTSVHGIDICGEISPSSTEIFLPAYQEAIIKNETANEQILKTIYQTSKDYSHT</sequence>
<dbReference type="GO" id="GO:0033389">
    <property type="term" value="P:putrescine biosynthetic process from arginine, via agmatine"/>
    <property type="evidence" value="ECO:0007669"/>
    <property type="project" value="TreeGrafter"/>
</dbReference>
<protein>
    <submittedName>
        <fullName evidence="2">Arginase</fullName>
    </submittedName>
</protein>
<dbReference type="GO" id="GO:0046872">
    <property type="term" value="F:metal ion binding"/>
    <property type="evidence" value="ECO:0007669"/>
    <property type="project" value="InterPro"/>
</dbReference>
<dbReference type="PANTHER" id="PTHR11358:SF41">
    <property type="entry name" value="ARGINASE"/>
    <property type="match status" value="1"/>
</dbReference>
<dbReference type="SUPFAM" id="SSF52768">
    <property type="entry name" value="Arginase/deacetylase"/>
    <property type="match status" value="1"/>
</dbReference>
<accession>A0AA44QDZ9</accession>
<dbReference type="AlphaFoldDB" id="A0AA44QDZ9"/>
<gene>
    <name evidence="2" type="ORF">COK38_02470</name>
</gene>
<proteinExistence type="inferred from homology"/>
<dbReference type="PANTHER" id="PTHR11358">
    <property type="entry name" value="ARGINASE/AGMATINASE"/>
    <property type="match status" value="1"/>
</dbReference>
<comment type="caution">
    <text evidence="2">The sequence shown here is derived from an EMBL/GenBank/DDBJ whole genome shotgun (WGS) entry which is preliminary data.</text>
</comment>
<dbReference type="EMBL" id="NVBO01000022">
    <property type="protein sequence ID" value="PFS06793.1"/>
    <property type="molecule type" value="Genomic_DNA"/>
</dbReference>
<dbReference type="InterPro" id="IPR006035">
    <property type="entry name" value="Ureohydrolase"/>
</dbReference>
<evidence type="ECO:0000313" key="2">
    <source>
        <dbReference type="EMBL" id="PFS06793.1"/>
    </source>
</evidence>
<dbReference type="PROSITE" id="PS51409">
    <property type="entry name" value="ARGINASE_2"/>
    <property type="match status" value="1"/>
</dbReference>
<evidence type="ECO:0000256" key="1">
    <source>
        <dbReference type="PROSITE-ProRule" id="PRU00742"/>
    </source>
</evidence>
<organism evidence="2 3">
    <name type="scientific">Bacillus cereus</name>
    <dbReference type="NCBI Taxonomy" id="1396"/>
    <lineage>
        <taxon>Bacteria</taxon>
        <taxon>Bacillati</taxon>
        <taxon>Bacillota</taxon>
        <taxon>Bacilli</taxon>
        <taxon>Bacillales</taxon>
        <taxon>Bacillaceae</taxon>
        <taxon>Bacillus</taxon>
        <taxon>Bacillus cereus group</taxon>
    </lineage>
</organism>